<dbReference type="InterPro" id="IPR001650">
    <property type="entry name" value="Helicase_C-like"/>
</dbReference>
<dbReference type="SUPFAM" id="SSF52540">
    <property type="entry name" value="P-loop containing nucleoside triphosphate hydrolases"/>
    <property type="match status" value="1"/>
</dbReference>
<dbReference type="PROSITE" id="PS51194">
    <property type="entry name" value="HELICASE_CTER"/>
    <property type="match status" value="1"/>
</dbReference>
<dbReference type="GO" id="GO:0003677">
    <property type="term" value="F:DNA binding"/>
    <property type="evidence" value="ECO:0007669"/>
    <property type="project" value="InterPro"/>
</dbReference>
<feature type="domain" description="Helicase ATP-binding" evidence="2">
    <location>
        <begin position="385"/>
        <end position="567"/>
    </location>
</feature>
<dbReference type="Pfam" id="PF08463">
    <property type="entry name" value="EcoEI_R_C"/>
    <property type="match status" value="1"/>
</dbReference>
<accession>A0A090QG42</accession>
<dbReference type="EMBL" id="BBMM01000006">
    <property type="protein sequence ID" value="GAL00769.1"/>
    <property type="molecule type" value="Genomic_DNA"/>
</dbReference>
<dbReference type="Pfam" id="PF00271">
    <property type="entry name" value="Helicase_C"/>
    <property type="match status" value="1"/>
</dbReference>
<dbReference type="SMART" id="SM00490">
    <property type="entry name" value="HELICc"/>
    <property type="match status" value="1"/>
</dbReference>
<dbReference type="GO" id="GO:0006304">
    <property type="term" value="P:DNA modification"/>
    <property type="evidence" value="ECO:0007669"/>
    <property type="project" value="InterPro"/>
</dbReference>
<dbReference type="Gene3D" id="3.90.1570.30">
    <property type="match status" value="1"/>
</dbReference>
<name>A0A090QG42_NONUL</name>
<dbReference type="PANTHER" id="PTHR47396:SF1">
    <property type="entry name" value="ATP-DEPENDENT HELICASE IRC3-RELATED"/>
    <property type="match status" value="1"/>
</dbReference>
<feature type="domain" description="Helicase C-terminal" evidence="3">
    <location>
        <begin position="644"/>
        <end position="797"/>
    </location>
</feature>
<gene>
    <name evidence="4" type="ORF">JCM19314_1806</name>
</gene>
<evidence type="ECO:0000259" key="3">
    <source>
        <dbReference type="PROSITE" id="PS51194"/>
    </source>
</evidence>
<reference evidence="4 5" key="1">
    <citation type="journal article" date="2014" name="Genome Announc.">
        <title>Draft Genome Sequences of Marine Flavobacterium Nonlabens Strains NR17, NR24, NR27, NR32, NR33, and Ara13.</title>
        <authorList>
            <person name="Nakanishi M."/>
            <person name="Meirelles P."/>
            <person name="Suzuki R."/>
            <person name="Takatani N."/>
            <person name="Mino S."/>
            <person name="Suda W."/>
            <person name="Oshima K."/>
            <person name="Hattori M."/>
            <person name="Ohkuma M."/>
            <person name="Hosokawa M."/>
            <person name="Miyashita K."/>
            <person name="Thompson F.L."/>
            <person name="Niwa A."/>
            <person name="Sawabe T."/>
            <person name="Sawabe T."/>
        </authorList>
    </citation>
    <scope>NUCLEOTIDE SEQUENCE [LARGE SCALE GENOMIC DNA]</scope>
    <source>
        <strain evidence="5">JCM19314</strain>
    </source>
</reference>
<dbReference type="REBASE" id="98150">
    <property type="entry name" value="Nul19314ORF1810P"/>
</dbReference>
<evidence type="ECO:0000313" key="5">
    <source>
        <dbReference type="Proteomes" id="UP000029226"/>
    </source>
</evidence>
<sequence length="1070" mass="124160">MSHFNFLKDDYPKLFVIAELSEQLIHIDPSSSLSKTRLLAEKMSQLIWDFEQMGDFNGTQLDRLNRLAYSNILPEVIEGIFHTIRKSGNQASHYGTGSFDQAKFILKKAFKLSKWFYETYENDFLELAAYELPAVVDERAHELQGQLDFLEQQLQDYKAKIEELNSSKEVQETRKSRSNKSARNIDLNEHDTRILLIDPALKKAGWEVDTDLLNYKTHKTLPEKGRNMAIAEWYCDGKWADYALFVGTTLYGIVEAKRYRSDISTDLRQSKIYAQRITNVQDIELLGDWNSYKVPFLFSTNGREFLEQLKTKSGIWYLDIRKKDNHAAALKGWFSPQGLVELYERDIDESNDRLEKSDYDYLADKTGLSLRDYQIDAIKKVEKKIIERPDEQRSLLVMATGTGKTRTVIGLSYRLIKSDRFKRILFLTDRRMLATQAIGNYQDNKIENLNTFADVYQLEELKDTTPDGETRLHFATVQSMVKRLFYNEDPLPIDSYDCIIIDEAHRGYNLDKEIDEDDLSFKDQDDYVSQYKKVIEYFNAYIIGLTATPALHTTQIFGKPVFSYSYRQAVLDGHLIDYEPPYNIKTKLNSEGIVWKKGERPKAYNPETGKIEELAALDDELKFEIDQFNKLVITEPFNRAVIKQLVQIIDPESEEKTLIFAARDEHADLIVSIFKEEYKAIGLPVEQGTIEKITGKSYNPQELTTQFKNEKFPTIAVTVDLLTTGIDVPKITNLVFLRRVRSRILYEQMVGRATRKCDEINKEVFKIYDAVRLYEALEDFIQIRPVSDPRISFQQLAQEMEHIDNDDRAQRQMQKIIAKFQVKKRQIEKVDRNEELQYNAQGKTADELLNIFKNAQGSEVANIINEYGSLWKFLDQKFTRPGMQMVAEQEDEFLTMEQKFGEAQKPGDYIESFNHYIATHRNKVLAIKTILTSPSALDRASLKELKMMLDQDGFNERYLNAAWRQSKNEDIAADIVSYIRTAALGEALVSHEDRIKSAFVKVKQAKNFNALQLKWLTRFEAQMLAETVLTKEDLDKEPFKSDGGFKRINKQFQEEVEQVIDSINNHLYTA</sequence>
<dbReference type="InterPro" id="IPR050742">
    <property type="entry name" value="Helicase_Restrict-Modif_Enz"/>
</dbReference>
<keyword evidence="1" id="KW-0175">Coiled coil</keyword>
<dbReference type="InterPro" id="IPR014001">
    <property type="entry name" value="Helicase_ATP-bd"/>
</dbReference>
<protein>
    <submittedName>
        <fullName evidence="4">Type I restriction-modification system restriction subunit R</fullName>
        <ecNumber evidence="4">3.1.21.3</ecNumber>
    </submittedName>
</protein>
<dbReference type="PANTHER" id="PTHR47396">
    <property type="entry name" value="TYPE I RESTRICTION ENZYME ECOKI R PROTEIN"/>
    <property type="match status" value="1"/>
</dbReference>
<organism evidence="4 5">
    <name type="scientific">Nonlabens ulvanivorans</name>
    <name type="common">Persicivirga ulvanivorans</name>
    <dbReference type="NCBI Taxonomy" id="906888"/>
    <lineage>
        <taxon>Bacteria</taxon>
        <taxon>Pseudomonadati</taxon>
        <taxon>Bacteroidota</taxon>
        <taxon>Flavobacteriia</taxon>
        <taxon>Flavobacteriales</taxon>
        <taxon>Flavobacteriaceae</taxon>
        <taxon>Nonlabens</taxon>
    </lineage>
</organism>
<dbReference type="SMART" id="SM00487">
    <property type="entry name" value="DEXDc"/>
    <property type="match status" value="1"/>
</dbReference>
<dbReference type="Gene3D" id="3.40.50.300">
    <property type="entry name" value="P-loop containing nucleotide triphosphate hydrolases"/>
    <property type="match status" value="2"/>
</dbReference>
<proteinExistence type="predicted"/>
<dbReference type="NCBIfam" id="NF008521">
    <property type="entry name" value="PRK11448.1"/>
    <property type="match status" value="1"/>
</dbReference>
<comment type="caution">
    <text evidence="4">The sequence shown here is derived from an EMBL/GenBank/DDBJ whole genome shotgun (WGS) entry which is preliminary data.</text>
</comment>
<dbReference type="GO" id="GO:0009035">
    <property type="term" value="F:type I site-specific deoxyribonuclease activity"/>
    <property type="evidence" value="ECO:0007669"/>
    <property type="project" value="UniProtKB-EC"/>
</dbReference>
<evidence type="ECO:0000256" key="1">
    <source>
        <dbReference type="SAM" id="Coils"/>
    </source>
</evidence>
<evidence type="ECO:0000313" key="4">
    <source>
        <dbReference type="EMBL" id="GAL00769.1"/>
    </source>
</evidence>
<evidence type="ECO:0000259" key="2">
    <source>
        <dbReference type="PROSITE" id="PS51192"/>
    </source>
</evidence>
<dbReference type="CDD" id="cd18799">
    <property type="entry name" value="SF2_C_EcoAI-like"/>
    <property type="match status" value="1"/>
</dbReference>
<dbReference type="PROSITE" id="PS51192">
    <property type="entry name" value="HELICASE_ATP_BIND_1"/>
    <property type="match status" value="1"/>
</dbReference>
<dbReference type="InterPro" id="IPR027417">
    <property type="entry name" value="P-loop_NTPase"/>
</dbReference>
<keyword evidence="4" id="KW-0378">Hydrolase</keyword>
<dbReference type="GO" id="GO:0005829">
    <property type="term" value="C:cytosol"/>
    <property type="evidence" value="ECO:0007669"/>
    <property type="project" value="TreeGrafter"/>
</dbReference>
<feature type="coiled-coil region" evidence="1">
    <location>
        <begin position="140"/>
        <end position="174"/>
    </location>
</feature>
<dbReference type="Pfam" id="PF04851">
    <property type="entry name" value="ResIII"/>
    <property type="match status" value="1"/>
</dbReference>
<dbReference type="Proteomes" id="UP000029226">
    <property type="component" value="Unassembled WGS sequence"/>
</dbReference>
<dbReference type="InterPro" id="IPR013670">
    <property type="entry name" value="EcoEI_R_C_dom"/>
</dbReference>
<dbReference type="CDD" id="cd18032">
    <property type="entry name" value="DEXHc_RE_I_III_res"/>
    <property type="match status" value="1"/>
</dbReference>
<dbReference type="GO" id="GO:0005524">
    <property type="term" value="F:ATP binding"/>
    <property type="evidence" value="ECO:0007669"/>
    <property type="project" value="InterPro"/>
</dbReference>
<dbReference type="EC" id="3.1.21.3" evidence="4"/>
<dbReference type="AlphaFoldDB" id="A0A090QG42"/>
<dbReference type="InterPro" id="IPR006935">
    <property type="entry name" value="Helicase/UvrB_N"/>
</dbReference>